<dbReference type="GO" id="GO:0003677">
    <property type="term" value="F:DNA binding"/>
    <property type="evidence" value="ECO:0007669"/>
    <property type="project" value="UniProtKB-KW"/>
</dbReference>
<reference evidence="8" key="1">
    <citation type="submission" date="2020-12" db="EMBL/GenBank/DDBJ databases">
        <title>Leucobacter sp. CAS2, isolated from Chromium sludge.</title>
        <authorList>
            <person name="Xu Z."/>
        </authorList>
    </citation>
    <scope>NUCLEOTIDE SEQUENCE</scope>
    <source>
        <strain evidence="8">CSA2</strain>
    </source>
</reference>
<proteinExistence type="predicted"/>
<dbReference type="InterPro" id="IPR001789">
    <property type="entry name" value="Sig_transdc_resp-reg_receiver"/>
</dbReference>
<evidence type="ECO:0000256" key="4">
    <source>
        <dbReference type="ARBA" id="ARBA00023163"/>
    </source>
</evidence>
<evidence type="ECO:0000256" key="1">
    <source>
        <dbReference type="ARBA" id="ARBA00022553"/>
    </source>
</evidence>
<feature type="domain" description="Response regulatory" evidence="7">
    <location>
        <begin position="5"/>
        <end position="121"/>
    </location>
</feature>
<dbReference type="InterPro" id="IPR016032">
    <property type="entry name" value="Sig_transdc_resp-reg_C-effctor"/>
</dbReference>
<dbReference type="CDD" id="cd06170">
    <property type="entry name" value="LuxR_C_like"/>
    <property type="match status" value="1"/>
</dbReference>
<dbReference type="PROSITE" id="PS00622">
    <property type="entry name" value="HTH_LUXR_1"/>
    <property type="match status" value="1"/>
</dbReference>
<keyword evidence="4" id="KW-0804">Transcription</keyword>
<dbReference type="InterPro" id="IPR039420">
    <property type="entry name" value="WalR-like"/>
</dbReference>
<dbReference type="EMBL" id="JAEHOI010000011">
    <property type="protein sequence ID" value="MBK0422754.1"/>
    <property type="molecule type" value="Genomic_DNA"/>
</dbReference>
<evidence type="ECO:0000259" key="6">
    <source>
        <dbReference type="PROSITE" id="PS50043"/>
    </source>
</evidence>
<dbReference type="Gene3D" id="3.40.50.2300">
    <property type="match status" value="1"/>
</dbReference>
<feature type="domain" description="HTH luxR-type" evidence="6">
    <location>
        <begin position="146"/>
        <end position="211"/>
    </location>
</feature>
<organism evidence="8 9">
    <name type="scientific">Leucobacter edaphi</name>
    <dbReference type="NCBI Taxonomy" id="2796472"/>
    <lineage>
        <taxon>Bacteria</taxon>
        <taxon>Bacillati</taxon>
        <taxon>Actinomycetota</taxon>
        <taxon>Actinomycetes</taxon>
        <taxon>Micrococcales</taxon>
        <taxon>Microbacteriaceae</taxon>
        <taxon>Leucobacter</taxon>
    </lineage>
</organism>
<dbReference type="InterPro" id="IPR011006">
    <property type="entry name" value="CheY-like_superfamily"/>
</dbReference>
<dbReference type="InterPro" id="IPR058245">
    <property type="entry name" value="NreC/VraR/RcsB-like_REC"/>
</dbReference>
<evidence type="ECO:0000256" key="3">
    <source>
        <dbReference type="ARBA" id="ARBA00023125"/>
    </source>
</evidence>
<dbReference type="GO" id="GO:0006355">
    <property type="term" value="P:regulation of DNA-templated transcription"/>
    <property type="evidence" value="ECO:0007669"/>
    <property type="project" value="InterPro"/>
</dbReference>
<dbReference type="Proteomes" id="UP000618733">
    <property type="component" value="Unassembled WGS sequence"/>
</dbReference>
<protein>
    <submittedName>
        <fullName evidence="8">Response regulator transcription factor</fullName>
    </submittedName>
</protein>
<keyword evidence="2" id="KW-0805">Transcription regulation</keyword>
<dbReference type="PRINTS" id="PR00038">
    <property type="entry name" value="HTHLUXR"/>
</dbReference>
<evidence type="ECO:0000259" key="7">
    <source>
        <dbReference type="PROSITE" id="PS50110"/>
    </source>
</evidence>
<dbReference type="RefSeq" id="WP_200132941.1">
    <property type="nucleotide sequence ID" value="NZ_JAEHOI010000011.1"/>
</dbReference>
<dbReference type="SMART" id="SM00448">
    <property type="entry name" value="REC"/>
    <property type="match status" value="1"/>
</dbReference>
<comment type="caution">
    <text evidence="8">The sequence shown here is derived from an EMBL/GenBank/DDBJ whole genome shotgun (WGS) entry which is preliminary data.</text>
</comment>
<dbReference type="PROSITE" id="PS50110">
    <property type="entry name" value="RESPONSE_REGULATORY"/>
    <property type="match status" value="1"/>
</dbReference>
<dbReference type="Pfam" id="PF00072">
    <property type="entry name" value="Response_reg"/>
    <property type="match status" value="1"/>
</dbReference>
<name>A0A934QFA5_9MICO</name>
<keyword evidence="9" id="KW-1185">Reference proteome</keyword>
<accession>A0A934QFA5</accession>
<dbReference type="AlphaFoldDB" id="A0A934QFA5"/>
<dbReference type="PANTHER" id="PTHR43214">
    <property type="entry name" value="TWO-COMPONENT RESPONSE REGULATOR"/>
    <property type="match status" value="1"/>
</dbReference>
<evidence type="ECO:0000256" key="5">
    <source>
        <dbReference type="PROSITE-ProRule" id="PRU00169"/>
    </source>
</evidence>
<dbReference type="CDD" id="cd17535">
    <property type="entry name" value="REC_NarL-like"/>
    <property type="match status" value="1"/>
</dbReference>
<dbReference type="SUPFAM" id="SSF52172">
    <property type="entry name" value="CheY-like"/>
    <property type="match status" value="1"/>
</dbReference>
<dbReference type="GO" id="GO:0000160">
    <property type="term" value="P:phosphorelay signal transduction system"/>
    <property type="evidence" value="ECO:0007669"/>
    <property type="project" value="InterPro"/>
</dbReference>
<dbReference type="PANTHER" id="PTHR43214:SF24">
    <property type="entry name" value="TRANSCRIPTIONAL REGULATORY PROTEIN NARL-RELATED"/>
    <property type="match status" value="1"/>
</dbReference>
<dbReference type="InterPro" id="IPR000792">
    <property type="entry name" value="Tscrpt_reg_LuxR_C"/>
</dbReference>
<dbReference type="SUPFAM" id="SSF46894">
    <property type="entry name" value="C-terminal effector domain of the bipartite response regulators"/>
    <property type="match status" value="1"/>
</dbReference>
<sequence length="219" mass="23442">MIPIRVLIAEDEAPTRAALRLLLDHEPGIKVVAEAEDGAVAVRLAHDHRPDVVLMDVQMPGLDGLQAAERLREVPGDPRVIMLTTFDLDEYVFAALRNGAAGFLLKNSPPAEIVRAIRIAHRGDALLAPEVTGRLIGRFATAGAGSSWPVDRLTGRERETLRLVGQGLSNAEISEALFVTQTTVRTYVSRVLAKLSARDRAQLVVAAYESGLAGPGAAS</sequence>
<keyword evidence="1 5" id="KW-0597">Phosphoprotein</keyword>
<evidence type="ECO:0000313" key="8">
    <source>
        <dbReference type="EMBL" id="MBK0422754.1"/>
    </source>
</evidence>
<dbReference type="SMART" id="SM00421">
    <property type="entry name" value="HTH_LUXR"/>
    <property type="match status" value="1"/>
</dbReference>
<feature type="modified residue" description="4-aspartylphosphate" evidence="5">
    <location>
        <position position="56"/>
    </location>
</feature>
<dbReference type="PROSITE" id="PS50043">
    <property type="entry name" value="HTH_LUXR_2"/>
    <property type="match status" value="1"/>
</dbReference>
<gene>
    <name evidence="8" type="ORF">JD292_11790</name>
</gene>
<evidence type="ECO:0000313" key="9">
    <source>
        <dbReference type="Proteomes" id="UP000618733"/>
    </source>
</evidence>
<evidence type="ECO:0000256" key="2">
    <source>
        <dbReference type="ARBA" id="ARBA00023015"/>
    </source>
</evidence>
<dbReference type="Pfam" id="PF00196">
    <property type="entry name" value="GerE"/>
    <property type="match status" value="1"/>
</dbReference>
<keyword evidence="3" id="KW-0238">DNA-binding</keyword>